<reference key="2">
    <citation type="submission" date="2011-03" db="EMBL/GenBank/DDBJ databases">
        <title>Complete genome sequence of the thermoacidophilic crenarchaeon Thermoproteus uzoniensis 768-20.</title>
        <authorList>
            <person name="Mardanov A.V."/>
            <person name="Gumerov V.M."/>
            <person name="Beletsky A.V."/>
            <person name="Prokofeva M.I."/>
            <person name="Bonch-Osmolovskaya E.A."/>
            <person name="Ravin N.V."/>
            <person name="Skryabin K.G."/>
        </authorList>
    </citation>
    <scope>NUCLEOTIDE SEQUENCE</scope>
    <source>
        <strain>768-20</strain>
    </source>
</reference>
<dbReference type="HOGENOM" id="CLU_2646133_0_0_2"/>
<accession>F2L2L6</accession>
<evidence type="ECO:0000313" key="2">
    <source>
        <dbReference type="Proteomes" id="UP000008138"/>
    </source>
</evidence>
<proteinExistence type="predicted"/>
<dbReference type="EMBL" id="CP002590">
    <property type="protein sequence ID" value="AEA13064.1"/>
    <property type="molecule type" value="Genomic_DNA"/>
</dbReference>
<dbReference type="KEGG" id="tuz:TUZN_1597"/>
<name>F2L2L6_THEU7</name>
<gene>
    <name evidence="1" type="ordered locus">TUZN_1597</name>
</gene>
<keyword evidence="2" id="KW-1185">Reference proteome</keyword>
<dbReference type="eggNOG" id="arCOG05460">
    <property type="taxonomic scope" value="Archaea"/>
</dbReference>
<dbReference type="Proteomes" id="UP000008138">
    <property type="component" value="Chromosome"/>
</dbReference>
<evidence type="ECO:0000313" key="1">
    <source>
        <dbReference type="EMBL" id="AEA13064.1"/>
    </source>
</evidence>
<organism evidence="1 2">
    <name type="scientific">Thermoproteus uzoniensis (strain 768-20)</name>
    <dbReference type="NCBI Taxonomy" id="999630"/>
    <lineage>
        <taxon>Archaea</taxon>
        <taxon>Thermoproteota</taxon>
        <taxon>Thermoprotei</taxon>
        <taxon>Thermoproteales</taxon>
        <taxon>Thermoproteaceae</taxon>
        <taxon>Thermoproteus</taxon>
    </lineage>
</organism>
<protein>
    <submittedName>
        <fullName evidence="1">Uncharacterized protein</fullName>
    </submittedName>
</protein>
<dbReference type="STRING" id="999630.TUZN_1597"/>
<dbReference type="AlphaFoldDB" id="F2L2L6"/>
<reference evidence="1 2" key="1">
    <citation type="journal article" date="2011" name="J. Bacteriol.">
        <title>Complete genome sequence of the thermoacidophilic crenarchaeon Thermoproteus uzoniensis 768-20.</title>
        <authorList>
            <person name="Mardanov A.V."/>
            <person name="Gumerov V.M."/>
            <person name="Beletsky A.V."/>
            <person name="Prokofeva M.I."/>
            <person name="Bonch-Osmolovskaya E.A."/>
            <person name="Ravin N.V."/>
            <person name="Skryabin K.G."/>
        </authorList>
    </citation>
    <scope>NUCLEOTIDE SEQUENCE [LARGE SCALE GENOMIC DNA]</scope>
    <source>
        <strain evidence="1 2">768-20</strain>
    </source>
</reference>
<sequence>MADLEWAQRIFRVEKLYEEFKDVRPIDCARMKGEMVKKGVSEDDAAKIVRRIARRAARLTNDKREKDALAAIIEGC</sequence>